<accession>A0A0C9TNN6</accession>
<organism evidence="2 3">
    <name type="scientific">Sphaerobolus stellatus (strain SS14)</name>
    <dbReference type="NCBI Taxonomy" id="990650"/>
    <lineage>
        <taxon>Eukaryota</taxon>
        <taxon>Fungi</taxon>
        <taxon>Dikarya</taxon>
        <taxon>Basidiomycota</taxon>
        <taxon>Agaricomycotina</taxon>
        <taxon>Agaricomycetes</taxon>
        <taxon>Phallomycetidae</taxon>
        <taxon>Geastrales</taxon>
        <taxon>Sphaerobolaceae</taxon>
        <taxon>Sphaerobolus</taxon>
    </lineage>
</organism>
<dbReference type="AlphaFoldDB" id="A0A0C9TNN6"/>
<protein>
    <submittedName>
        <fullName evidence="2">Uncharacterized protein</fullName>
    </submittedName>
</protein>
<gene>
    <name evidence="2" type="ORF">M422DRAFT_275913</name>
</gene>
<evidence type="ECO:0000256" key="1">
    <source>
        <dbReference type="SAM" id="MobiDB-lite"/>
    </source>
</evidence>
<evidence type="ECO:0000313" key="2">
    <source>
        <dbReference type="EMBL" id="KIJ23489.1"/>
    </source>
</evidence>
<reference evidence="2 3" key="1">
    <citation type="submission" date="2014-06" db="EMBL/GenBank/DDBJ databases">
        <title>Evolutionary Origins and Diversification of the Mycorrhizal Mutualists.</title>
        <authorList>
            <consortium name="DOE Joint Genome Institute"/>
            <consortium name="Mycorrhizal Genomics Consortium"/>
            <person name="Kohler A."/>
            <person name="Kuo A."/>
            <person name="Nagy L.G."/>
            <person name="Floudas D."/>
            <person name="Copeland A."/>
            <person name="Barry K.W."/>
            <person name="Cichocki N."/>
            <person name="Veneault-Fourrey C."/>
            <person name="LaButti K."/>
            <person name="Lindquist E.A."/>
            <person name="Lipzen A."/>
            <person name="Lundell T."/>
            <person name="Morin E."/>
            <person name="Murat C."/>
            <person name="Riley R."/>
            <person name="Ohm R."/>
            <person name="Sun H."/>
            <person name="Tunlid A."/>
            <person name="Henrissat B."/>
            <person name="Grigoriev I.V."/>
            <person name="Hibbett D.S."/>
            <person name="Martin F."/>
        </authorList>
    </citation>
    <scope>NUCLEOTIDE SEQUENCE [LARGE SCALE GENOMIC DNA]</scope>
    <source>
        <strain evidence="2 3">SS14</strain>
    </source>
</reference>
<name>A0A0C9TNN6_SPHS4</name>
<dbReference type="Proteomes" id="UP000054279">
    <property type="component" value="Unassembled WGS sequence"/>
</dbReference>
<keyword evidence="3" id="KW-1185">Reference proteome</keyword>
<dbReference type="EMBL" id="KN837657">
    <property type="protein sequence ID" value="KIJ23489.1"/>
    <property type="molecule type" value="Genomic_DNA"/>
</dbReference>
<dbReference type="HOGENOM" id="CLU_1435276_0_0_1"/>
<feature type="region of interest" description="Disordered" evidence="1">
    <location>
        <begin position="89"/>
        <end position="117"/>
    </location>
</feature>
<sequence>MPPRPMRWTEIRQLSYFQFQPPYARDQYVTLYNQFYMLIARIPIARQDTSHDMDFFAILVHREGTLEETVMIPVPASFFEDHFLPDDPSSSSPSLSPSLLRSPSPSRSPSIVLNSSLPISPTTSVTITEPPSTHDYPPPTRHIAQQLGEACQSPSWTWKELMEELWMHSFATFATIDIFDYLLTSIDTC</sequence>
<proteinExistence type="predicted"/>
<evidence type="ECO:0000313" key="3">
    <source>
        <dbReference type="Proteomes" id="UP000054279"/>
    </source>
</evidence>
<feature type="compositionally biased region" description="Low complexity" evidence="1">
    <location>
        <begin position="89"/>
        <end position="110"/>
    </location>
</feature>